<evidence type="ECO:0000313" key="2">
    <source>
        <dbReference type="Proteomes" id="UP000824469"/>
    </source>
</evidence>
<comment type="caution">
    <text evidence="1">The sequence shown here is derived from an EMBL/GenBank/DDBJ whole genome shotgun (WGS) entry which is preliminary data.</text>
</comment>
<evidence type="ECO:0000313" key="1">
    <source>
        <dbReference type="EMBL" id="KAH9326120.1"/>
    </source>
</evidence>
<sequence length="281" mass="32219">MQISKVKSYFFEEVSLPLYDCMHVDKIIMGDEPKREEKSYLQVCMDKPNEDNQEVTNDHYLVVTNATWIGNECKDEGMNDRKGEEAFPSTLDHSQLAGPYSTVVHVQRKKVDQPRSLLSDQTQASKGQPRVDLNMALKRSISPYLPPHKKQPLNSYIEVINYSKCDLASTNNGVVDEHVHKEKSDLKDTIHLHHEPFEGQEGSMSLMVTPSHFLHDTSIGEGEKRGLDEKNDKGKSVFLNSETLSFVDVGGSPRNDFSCLFPLYMLNFDEYEYEHVRWMDK</sequence>
<dbReference type="EMBL" id="JAHRHJ020000002">
    <property type="protein sequence ID" value="KAH9326120.1"/>
    <property type="molecule type" value="Genomic_DNA"/>
</dbReference>
<feature type="non-terminal residue" evidence="1">
    <location>
        <position position="281"/>
    </location>
</feature>
<protein>
    <submittedName>
        <fullName evidence="1">Uncharacterized protein</fullName>
    </submittedName>
</protein>
<accession>A0AA38LKS5</accession>
<name>A0AA38LKS5_TAXCH</name>
<gene>
    <name evidence="1" type="ORF">KI387_006298</name>
</gene>
<reference evidence="1 2" key="1">
    <citation type="journal article" date="2021" name="Nat. Plants">
        <title>The Taxus genome provides insights into paclitaxel biosynthesis.</title>
        <authorList>
            <person name="Xiong X."/>
            <person name="Gou J."/>
            <person name="Liao Q."/>
            <person name="Li Y."/>
            <person name="Zhou Q."/>
            <person name="Bi G."/>
            <person name="Li C."/>
            <person name="Du R."/>
            <person name="Wang X."/>
            <person name="Sun T."/>
            <person name="Guo L."/>
            <person name="Liang H."/>
            <person name="Lu P."/>
            <person name="Wu Y."/>
            <person name="Zhang Z."/>
            <person name="Ro D.K."/>
            <person name="Shang Y."/>
            <person name="Huang S."/>
            <person name="Yan J."/>
        </authorList>
    </citation>
    <scope>NUCLEOTIDE SEQUENCE [LARGE SCALE GENOMIC DNA]</scope>
    <source>
        <strain evidence="1">Ta-2019</strain>
    </source>
</reference>
<dbReference type="AlphaFoldDB" id="A0AA38LKS5"/>
<dbReference type="Proteomes" id="UP000824469">
    <property type="component" value="Unassembled WGS sequence"/>
</dbReference>
<keyword evidence="2" id="KW-1185">Reference proteome</keyword>
<organism evidence="1 2">
    <name type="scientific">Taxus chinensis</name>
    <name type="common">Chinese yew</name>
    <name type="synonym">Taxus wallichiana var. chinensis</name>
    <dbReference type="NCBI Taxonomy" id="29808"/>
    <lineage>
        <taxon>Eukaryota</taxon>
        <taxon>Viridiplantae</taxon>
        <taxon>Streptophyta</taxon>
        <taxon>Embryophyta</taxon>
        <taxon>Tracheophyta</taxon>
        <taxon>Spermatophyta</taxon>
        <taxon>Pinopsida</taxon>
        <taxon>Pinidae</taxon>
        <taxon>Conifers II</taxon>
        <taxon>Cupressales</taxon>
        <taxon>Taxaceae</taxon>
        <taxon>Taxus</taxon>
    </lineage>
</organism>
<proteinExistence type="predicted"/>